<evidence type="ECO:0000256" key="2">
    <source>
        <dbReference type="ARBA" id="ARBA00004941"/>
    </source>
</evidence>
<dbReference type="InterPro" id="IPR009049">
    <property type="entry name" value="Argininosuccinate_lyase"/>
</dbReference>
<dbReference type="Pfam" id="PF00206">
    <property type="entry name" value="Lyase_1"/>
    <property type="match status" value="1"/>
</dbReference>
<evidence type="ECO:0000256" key="3">
    <source>
        <dbReference type="ARBA" id="ARBA00012338"/>
    </source>
</evidence>
<keyword evidence="4 6" id="KW-0055">Arginine biosynthesis</keyword>
<keyword evidence="6" id="KW-0963">Cytoplasm</keyword>
<sequence>MSEIGKRLAQLPADEIREIIYRPQLTQVDGDDFKAMLDLNKAHLVMLAECGLIDAATARQLAQALLKMSVTGLDVQPDAGAVDTLLEDAYFAFETRLAAVAGTHAAGTLHLARSRNDIGATLDRMRARSYALRIAEGLLEVRSQCVTRAFDYTELILPGYTHLQPAQPISFAYYLSGYETALERDSQRLVTAAAGMDECALGVAALAGSGFAIDRRRTAQLLGFEGITRHGLDTVASRDFMLELLSAVNLLGVTWSRIAQDFHVFVSDEFAVLELPDRVSGISSIMPQKKNPIALEFLKAQSARITGALMGSITAVRGTHFSVSLDAMREGLADGWAVLKNTPAHLSLLRLVMESVAPRAQALEDRCNRNFSTATDLADALVRHCGLSFREAHHIVGGAVRLALQLGRDATGIDAALLDQAAQSEIGKPLGLPDALIAQCRDARQALLQRTTPGGAAPSAVLETLRESQRRLQQTREQLAARRQTLAQADAALESALQAVAANGR</sequence>
<proteinExistence type="inferred from homology"/>
<evidence type="ECO:0000256" key="7">
    <source>
        <dbReference type="SAM" id="Coils"/>
    </source>
</evidence>
<dbReference type="InterPro" id="IPR000362">
    <property type="entry name" value="Fumarate_lyase_fam"/>
</dbReference>
<evidence type="ECO:0000256" key="4">
    <source>
        <dbReference type="ARBA" id="ARBA00022571"/>
    </source>
</evidence>
<feature type="domain" description="Fumarate lyase N-terminal" evidence="8">
    <location>
        <begin position="74"/>
        <end position="307"/>
    </location>
</feature>
<dbReference type="InterPro" id="IPR022761">
    <property type="entry name" value="Fumarate_lyase_N"/>
</dbReference>
<comment type="similarity">
    <text evidence="6">Belongs to the lyase 1 family. Argininosuccinate lyase subfamily.</text>
</comment>
<evidence type="ECO:0000256" key="5">
    <source>
        <dbReference type="ARBA" id="ARBA00023239"/>
    </source>
</evidence>
<feature type="coiled-coil region" evidence="7">
    <location>
        <begin position="462"/>
        <end position="492"/>
    </location>
</feature>
<dbReference type="Proteomes" id="UP001629246">
    <property type="component" value="Unassembled WGS sequence"/>
</dbReference>
<dbReference type="EMBL" id="JAQQFM010000014">
    <property type="protein sequence ID" value="MFL9927362.1"/>
    <property type="molecule type" value="Genomic_DNA"/>
</dbReference>
<keyword evidence="5 6" id="KW-0456">Lyase</keyword>
<dbReference type="PRINTS" id="PR00145">
    <property type="entry name" value="ARGSUCLYASE"/>
</dbReference>
<dbReference type="PANTHER" id="PTHR43814">
    <property type="entry name" value="ARGININOSUCCINATE LYASE"/>
    <property type="match status" value="1"/>
</dbReference>
<dbReference type="InterPro" id="IPR029419">
    <property type="entry name" value="Arg_succ_lyase_C"/>
</dbReference>
<keyword evidence="6" id="KW-0028">Amino-acid biosynthesis</keyword>
<dbReference type="Pfam" id="PF14698">
    <property type="entry name" value="ASL_C2"/>
    <property type="match status" value="1"/>
</dbReference>
<reference evidence="10 11" key="1">
    <citation type="journal article" date="2024" name="Chem. Sci.">
        <title>Discovery of megapolipeptins by genome mining of a Burkholderiales bacteria collection.</title>
        <authorList>
            <person name="Paulo B.S."/>
            <person name="Recchia M.J.J."/>
            <person name="Lee S."/>
            <person name="Fergusson C.H."/>
            <person name="Romanowski S.B."/>
            <person name="Hernandez A."/>
            <person name="Krull N."/>
            <person name="Liu D.Y."/>
            <person name="Cavanagh H."/>
            <person name="Bos A."/>
            <person name="Gray C.A."/>
            <person name="Murphy B.T."/>
            <person name="Linington R.G."/>
            <person name="Eustaquio A.S."/>
        </authorList>
    </citation>
    <scope>NUCLEOTIDE SEQUENCE [LARGE SCALE GENOMIC DNA]</scope>
    <source>
        <strain evidence="10 11">RL21-008-BIB-A</strain>
    </source>
</reference>
<evidence type="ECO:0000313" key="11">
    <source>
        <dbReference type="Proteomes" id="UP001629246"/>
    </source>
</evidence>
<feature type="domain" description="Argininosuccinate lyase C-terminal" evidence="9">
    <location>
        <begin position="371"/>
        <end position="421"/>
    </location>
</feature>
<dbReference type="Gene3D" id="1.10.40.30">
    <property type="entry name" value="Fumarase/aspartase (C-terminal domain)"/>
    <property type="match status" value="1"/>
</dbReference>
<dbReference type="NCBIfam" id="TIGR00838">
    <property type="entry name" value="argH"/>
    <property type="match status" value="1"/>
</dbReference>
<dbReference type="SUPFAM" id="SSF48557">
    <property type="entry name" value="L-aspartase-like"/>
    <property type="match status" value="1"/>
</dbReference>
<dbReference type="PRINTS" id="PR00149">
    <property type="entry name" value="FUMRATELYASE"/>
</dbReference>
<gene>
    <name evidence="6 10" type="primary">argH</name>
    <name evidence="10" type="ORF">PQR62_24020</name>
</gene>
<evidence type="ECO:0000259" key="9">
    <source>
        <dbReference type="Pfam" id="PF14698"/>
    </source>
</evidence>
<protein>
    <recommendedName>
        <fullName evidence="3 6">Argininosuccinate lyase</fullName>
        <shortName evidence="6">ASAL</shortName>
        <ecNumber evidence="3 6">4.3.2.1</ecNumber>
    </recommendedName>
    <alternativeName>
        <fullName evidence="6">Arginosuccinase</fullName>
    </alternativeName>
</protein>
<evidence type="ECO:0000313" key="10">
    <source>
        <dbReference type="EMBL" id="MFL9927362.1"/>
    </source>
</evidence>
<name>A0ABW9AIS3_9BURK</name>
<dbReference type="InterPro" id="IPR024083">
    <property type="entry name" value="Fumarase/histidase_N"/>
</dbReference>
<evidence type="ECO:0000256" key="1">
    <source>
        <dbReference type="ARBA" id="ARBA00000985"/>
    </source>
</evidence>
<evidence type="ECO:0000259" key="8">
    <source>
        <dbReference type="Pfam" id="PF00206"/>
    </source>
</evidence>
<dbReference type="EC" id="4.3.2.1" evidence="3 6"/>
<comment type="pathway">
    <text evidence="2 6">Amino-acid biosynthesis; L-arginine biosynthesis; L-arginine from L-ornithine and carbamoyl phosphate: step 3/3.</text>
</comment>
<comment type="subcellular location">
    <subcellularLocation>
        <location evidence="6">Cytoplasm</location>
    </subcellularLocation>
</comment>
<keyword evidence="11" id="KW-1185">Reference proteome</keyword>
<evidence type="ECO:0000256" key="6">
    <source>
        <dbReference type="HAMAP-Rule" id="MF_00006"/>
    </source>
</evidence>
<dbReference type="PANTHER" id="PTHR43814:SF1">
    <property type="entry name" value="ARGININOSUCCINATE LYASE"/>
    <property type="match status" value="1"/>
</dbReference>
<keyword evidence="7" id="KW-0175">Coiled coil</keyword>
<accession>A0ABW9AIS3</accession>
<dbReference type="GO" id="GO:0004056">
    <property type="term" value="F:argininosuccinate lyase activity"/>
    <property type="evidence" value="ECO:0007669"/>
    <property type="project" value="UniProtKB-EC"/>
</dbReference>
<dbReference type="InterPro" id="IPR008948">
    <property type="entry name" value="L-Aspartase-like"/>
</dbReference>
<dbReference type="Gene3D" id="1.10.275.10">
    <property type="entry name" value="Fumarase/aspartase (N-terminal domain)"/>
    <property type="match status" value="1"/>
</dbReference>
<organism evidence="10 11">
    <name type="scientific">Herbaspirillum lusitanum</name>
    <dbReference type="NCBI Taxonomy" id="213312"/>
    <lineage>
        <taxon>Bacteria</taxon>
        <taxon>Pseudomonadati</taxon>
        <taxon>Pseudomonadota</taxon>
        <taxon>Betaproteobacteria</taxon>
        <taxon>Burkholderiales</taxon>
        <taxon>Oxalobacteraceae</taxon>
        <taxon>Herbaspirillum</taxon>
    </lineage>
</organism>
<dbReference type="Gene3D" id="1.20.200.10">
    <property type="entry name" value="Fumarase/aspartase (Central domain)"/>
    <property type="match status" value="1"/>
</dbReference>
<dbReference type="RefSeq" id="WP_408160603.1">
    <property type="nucleotide sequence ID" value="NZ_JAQQFM010000014.1"/>
</dbReference>
<dbReference type="HAMAP" id="MF_00006">
    <property type="entry name" value="Arg_succ_lyase"/>
    <property type="match status" value="1"/>
</dbReference>
<dbReference type="CDD" id="cd01359">
    <property type="entry name" value="Argininosuccinate_lyase"/>
    <property type="match status" value="1"/>
</dbReference>
<comment type="caution">
    <text evidence="10">The sequence shown here is derived from an EMBL/GenBank/DDBJ whole genome shotgun (WGS) entry which is preliminary data.</text>
</comment>
<comment type="catalytic activity">
    <reaction evidence="1 6">
        <text>2-(N(omega)-L-arginino)succinate = fumarate + L-arginine</text>
        <dbReference type="Rhea" id="RHEA:24020"/>
        <dbReference type="ChEBI" id="CHEBI:29806"/>
        <dbReference type="ChEBI" id="CHEBI:32682"/>
        <dbReference type="ChEBI" id="CHEBI:57472"/>
        <dbReference type="EC" id="4.3.2.1"/>
    </reaction>
</comment>